<gene>
    <name evidence="2" type="primary">ydgC</name>
    <name evidence="2" type="ORF">NCTC13337_01664</name>
</gene>
<sequence>MLIIKAFIGALAVILIQIFAQSRYYYLAALVPLFPTFALISHVILGTMRTPAEFKAALLFSSFSLIPYLGYILAVYFSIDRFSLWISLLIGLIVWVILSAVLIYLWQLW</sequence>
<evidence type="ECO:0000313" key="2">
    <source>
        <dbReference type="EMBL" id="SUO95952.1"/>
    </source>
</evidence>
<protein>
    <submittedName>
        <fullName evidence="2">Inner membrane protein ydgC</fullName>
    </submittedName>
</protein>
<accession>A0A380MUL1</accession>
<dbReference type="Proteomes" id="UP000254601">
    <property type="component" value="Unassembled WGS sequence"/>
</dbReference>
<dbReference type="OrthoDB" id="6053681at2"/>
<dbReference type="InterPro" id="IPR009707">
    <property type="entry name" value="GlpM/YdgC"/>
</dbReference>
<keyword evidence="1" id="KW-0472">Membrane</keyword>
<keyword evidence="1" id="KW-1133">Transmembrane helix</keyword>
<proteinExistence type="predicted"/>
<name>A0A380MUL1_9GAMM</name>
<evidence type="ECO:0000313" key="3">
    <source>
        <dbReference type="Proteomes" id="UP000254601"/>
    </source>
</evidence>
<feature type="transmembrane region" description="Helical" evidence="1">
    <location>
        <begin position="57"/>
        <end position="79"/>
    </location>
</feature>
<dbReference type="Pfam" id="PF06942">
    <property type="entry name" value="GlpM"/>
    <property type="match status" value="1"/>
</dbReference>
<reference evidence="2 3" key="1">
    <citation type="submission" date="2018-06" db="EMBL/GenBank/DDBJ databases">
        <authorList>
            <consortium name="Pathogen Informatics"/>
            <person name="Doyle S."/>
        </authorList>
    </citation>
    <scope>NUCLEOTIDE SEQUENCE [LARGE SCALE GENOMIC DNA]</scope>
    <source>
        <strain evidence="2 3">NCTC13337</strain>
    </source>
</reference>
<dbReference type="AlphaFoldDB" id="A0A380MUL1"/>
<dbReference type="RefSeq" id="WP_084601686.1">
    <property type="nucleotide sequence ID" value="NZ_LWHB01000085.1"/>
</dbReference>
<dbReference type="EMBL" id="UHIC01000001">
    <property type="protein sequence ID" value="SUO95952.1"/>
    <property type="molecule type" value="Genomic_DNA"/>
</dbReference>
<evidence type="ECO:0000256" key="1">
    <source>
        <dbReference type="SAM" id="Phobius"/>
    </source>
</evidence>
<organism evidence="2 3">
    <name type="scientific">Suttonella ornithocola</name>
    <dbReference type="NCBI Taxonomy" id="279832"/>
    <lineage>
        <taxon>Bacteria</taxon>
        <taxon>Pseudomonadati</taxon>
        <taxon>Pseudomonadota</taxon>
        <taxon>Gammaproteobacteria</taxon>
        <taxon>Cardiobacteriales</taxon>
        <taxon>Cardiobacteriaceae</taxon>
        <taxon>Suttonella</taxon>
    </lineage>
</organism>
<keyword evidence="3" id="KW-1185">Reference proteome</keyword>
<keyword evidence="1" id="KW-0812">Transmembrane</keyword>
<feature type="transmembrane region" description="Helical" evidence="1">
    <location>
        <begin position="30"/>
        <end position="48"/>
    </location>
</feature>
<feature type="transmembrane region" description="Helical" evidence="1">
    <location>
        <begin position="85"/>
        <end position="106"/>
    </location>
</feature>